<accession>A0A804IPN3</accession>
<dbReference type="EnsemblPlants" id="Ma04_t14300.1">
    <property type="protein sequence ID" value="Ma04_p14300.1"/>
    <property type="gene ID" value="Ma04_g14300"/>
</dbReference>
<keyword evidence="4" id="KW-0539">Nucleus</keyword>
<keyword evidence="2" id="KW-0805">Transcription regulation</keyword>
<sequence>MECCRHCAHHLLLLRPHAAPTSTPTLPPCALRHVSLPLWSCVFPPLPRGNDADVSLATGHWPRSPSSHALCFVSNPTHPPALLLHRLLQLLEETGELWYAIQHLSFVSCFLRPVSIKGVERVSSLPIFGDRFFDTLFPAMPTSLDHKISRPVVRMNRRRRRRLPLLKRSRICYDIDGRRKQSPATAAVASGAVKERLQALRKLIPRKTDSVKEKEMATDRIFEETAEYILLLRAQVEILKLLVDFHSPCTEKNGGMQ</sequence>
<name>A0A804IPN3_MUSAM</name>
<keyword evidence="3" id="KW-0804">Transcription</keyword>
<dbReference type="OrthoDB" id="786401at2759"/>
<dbReference type="GO" id="GO:0006355">
    <property type="term" value="P:regulation of DNA-templated transcription"/>
    <property type="evidence" value="ECO:0007669"/>
    <property type="project" value="InterPro"/>
</dbReference>
<dbReference type="AlphaFoldDB" id="A0A804IPN3"/>
<reference evidence="5" key="1">
    <citation type="submission" date="2021-03" db="EMBL/GenBank/DDBJ databases">
        <authorList>
            <consortium name="Genoscope - CEA"/>
            <person name="William W."/>
        </authorList>
    </citation>
    <scope>NUCLEOTIDE SEQUENCE</scope>
    <source>
        <strain evidence="5">Doubled-haploid Pahang</strain>
    </source>
</reference>
<dbReference type="Gramene" id="Ma04_t14300.1">
    <property type="protein sequence ID" value="Ma04_p14300.1"/>
    <property type="gene ID" value="Ma04_g14300"/>
</dbReference>
<reference evidence="6" key="2">
    <citation type="submission" date="2021-05" db="UniProtKB">
        <authorList>
            <consortium name="EnsemblPlants"/>
        </authorList>
    </citation>
    <scope>IDENTIFICATION</scope>
    <source>
        <strain evidence="6">subsp. malaccensis</strain>
    </source>
</reference>
<dbReference type="Proteomes" id="UP000012960">
    <property type="component" value="Unplaced"/>
</dbReference>
<dbReference type="InParanoid" id="A0A804IPN3"/>
<gene>
    <name evidence="5" type="ORF">GSMUA_119480.1</name>
</gene>
<evidence type="ECO:0000256" key="4">
    <source>
        <dbReference type="ARBA" id="ARBA00023242"/>
    </source>
</evidence>
<protein>
    <submittedName>
        <fullName evidence="5">(wild Malaysian banana) hypothetical protein</fullName>
    </submittedName>
</protein>
<proteinExistence type="predicted"/>
<evidence type="ECO:0000313" key="6">
    <source>
        <dbReference type="EnsemblPlants" id="Ma04_p14300.1"/>
    </source>
</evidence>
<dbReference type="PANTHER" id="PTHR33124">
    <property type="entry name" value="TRANSCRIPTION FACTOR IBH1-LIKE 1"/>
    <property type="match status" value="1"/>
</dbReference>
<evidence type="ECO:0000313" key="5">
    <source>
        <dbReference type="EMBL" id="CAG1842153.1"/>
    </source>
</evidence>
<evidence type="ECO:0000256" key="3">
    <source>
        <dbReference type="ARBA" id="ARBA00023163"/>
    </source>
</evidence>
<dbReference type="PANTHER" id="PTHR33124:SF57">
    <property type="entry name" value="TRANSCRIPTION FACTOR UPBEAT-LIKE PROTEIN"/>
    <property type="match status" value="1"/>
</dbReference>
<organism evidence="6 7">
    <name type="scientific">Musa acuminata subsp. malaccensis</name>
    <name type="common">Wild banana</name>
    <name type="synonym">Musa malaccensis</name>
    <dbReference type="NCBI Taxonomy" id="214687"/>
    <lineage>
        <taxon>Eukaryota</taxon>
        <taxon>Viridiplantae</taxon>
        <taxon>Streptophyta</taxon>
        <taxon>Embryophyta</taxon>
        <taxon>Tracheophyta</taxon>
        <taxon>Spermatophyta</taxon>
        <taxon>Magnoliopsida</taxon>
        <taxon>Liliopsida</taxon>
        <taxon>Zingiberales</taxon>
        <taxon>Musaceae</taxon>
        <taxon>Musa</taxon>
    </lineage>
</organism>
<evidence type="ECO:0000256" key="2">
    <source>
        <dbReference type="ARBA" id="ARBA00023015"/>
    </source>
</evidence>
<dbReference type="EMBL" id="HG996469">
    <property type="protein sequence ID" value="CAG1842153.1"/>
    <property type="molecule type" value="Genomic_DNA"/>
</dbReference>
<keyword evidence="7" id="KW-1185">Reference proteome</keyword>
<dbReference type="InterPro" id="IPR044660">
    <property type="entry name" value="IBH1-like"/>
</dbReference>
<dbReference type="CDD" id="cd11444">
    <property type="entry name" value="bHLH_AtIBH1_like"/>
    <property type="match status" value="1"/>
</dbReference>
<evidence type="ECO:0000256" key="1">
    <source>
        <dbReference type="ARBA" id="ARBA00004123"/>
    </source>
</evidence>
<dbReference type="GO" id="GO:0005634">
    <property type="term" value="C:nucleus"/>
    <property type="evidence" value="ECO:0007669"/>
    <property type="project" value="UniProtKB-SubCell"/>
</dbReference>
<dbReference type="InterPro" id="IPR044549">
    <property type="entry name" value="bHLH_AtIBH1-like"/>
</dbReference>
<evidence type="ECO:0000313" key="7">
    <source>
        <dbReference type="Proteomes" id="UP000012960"/>
    </source>
</evidence>
<comment type="subcellular location">
    <subcellularLocation>
        <location evidence="1">Nucleus</location>
    </subcellularLocation>
</comment>